<dbReference type="InterPro" id="IPR018902">
    <property type="entry name" value="CMI2A-C-like_dom"/>
</dbReference>
<keyword evidence="2" id="KW-0963">Cytoplasm</keyword>
<keyword evidence="8" id="KW-1185">Reference proteome</keyword>
<dbReference type="Proteomes" id="UP000515159">
    <property type="component" value="Chromosome 3"/>
</dbReference>
<comment type="similarity">
    <text evidence="5">Belongs to the CIMIP2 family.</text>
</comment>
<dbReference type="RefSeq" id="XP_033791776.1">
    <property type="nucleotide sequence ID" value="XM_033935885.1"/>
</dbReference>
<dbReference type="GO" id="GO:0005930">
    <property type="term" value="C:axoneme"/>
    <property type="evidence" value="ECO:0007669"/>
    <property type="project" value="UniProtKB-SubCell"/>
</dbReference>
<evidence type="ECO:0000259" key="7">
    <source>
        <dbReference type="Pfam" id="PF10629"/>
    </source>
</evidence>
<dbReference type="GeneID" id="117356541"/>
<accession>A0A6P8QZ01</accession>
<dbReference type="CTD" id="339778"/>
<sequence>MATRGAGTLVTTYTTSYIPPALMPGYCGYIPNRLYTYGDTIGNAGLKYFQDFRSAALNSSKSPYYQGGHFPTLYSNNPDLVIGNRSRGLDRWLHTPNWYRFNVDFDRMEELNEFYKLSQKHRDQYLDRTDTIHKVPYFILPVKEKDRYIAPYNIEGAKLQEYLQNVFGKDEML</sequence>
<feature type="domain" description="Ciliary microtubule inner protein 2A-C-like" evidence="7">
    <location>
        <begin position="19"/>
        <end position="85"/>
    </location>
</feature>
<dbReference type="GO" id="GO:0015630">
    <property type="term" value="C:microtubule cytoskeleton"/>
    <property type="evidence" value="ECO:0007669"/>
    <property type="project" value="UniProtKB-ARBA"/>
</dbReference>
<dbReference type="FunCoup" id="A0A6P8QZ01">
    <property type="interactions" value="749"/>
</dbReference>
<evidence type="ECO:0000256" key="3">
    <source>
        <dbReference type="ARBA" id="ARBA00023212"/>
    </source>
</evidence>
<dbReference type="Pfam" id="PF10629">
    <property type="entry name" value="CMI2B-like"/>
    <property type="match status" value="1"/>
</dbReference>
<organism evidence="8 9">
    <name type="scientific">Geotrypetes seraphini</name>
    <name type="common">Gaboon caecilian</name>
    <name type="synonym">Caecilia seraphini</name>
    <dbReference type="NCBI Taxonomy" id="260995"/>
    <lineage>
        <taxon>Eukaryota</taxon>
        <taxon>Metazoa</taxon>
        <taxon>Chordata</taxon>
        <taxon>Craniata</taxon>
        <taxon>Vertebrata</taxon>
        <taxon>Euteleostomi</taxon>
        <taxon>Amphibia</taxon>
        <taxon>Gymnophiona</taxon>
        <taxon>Geotrypetes</taxon>
    </lineage>
</organism>
<keyword evidence="4" id="KW-0966">Cell projection</keyword>
<name>A0A6P8QZ01_GEOSA</name>
<dbReference type="KEGG" id="gsh:117356541"/>
<dbReference type="PANTHER" id="PTHR34924:SF1">
    <property type="entry name" value="PROTEIN FAM166C"/>
    <property type="match status" value="1"/>
</dbReference>
<dbReference type="AlphaFoldDB" id="A0A6P8QZ01"/>
<evidence type="ECO:0000256" key="2">
    <source>
        <dbReference type="ARBA" id="ARBA00022490"/>
    </source>
</evidence>
<comment type="subcellular location">
    <subcellularLocation>
        <location evidence="1">Cytoplasm</location>
        <location evidence="1">Cytoskeleton</location>
        <location evidence="1">Cilium axoneme</location>
    </subcellularLocation>
</comment>
<reference evidence="9" key="1">
    <citation type="submission" date="2025-08" db="UniProtKB">
        <authorList>
            <consortium name="RefSeq"/>
        </authorList>
    </citation>
    <scope>IDENTIFICATION</scope>
</reference>
<proteinExistence type="inferred from homology"/>
<evidence type="ECO:0000256" key="5">
    <source>
        <dbReference type="ARBA" id="ARBA00035661"/>
    </source>
</evidence>
<evidence type="ECO:0000256" key="1">
    <source>
        <dbReference type="ARBA" id="ARBA00004430"/>
    </source>
</evidence>
<evidence type="ECO:0000256" key="6">
    <source>
        <dbReference type="ARBA" id="ARBA00041160"/>
    </source>
</evidence>
<protein>
    <recommendedName>
        <fullName evidence="6">Ciliary microtubule inner protein 2C</fullName>
    </recommendedName>
</protein>
<evidence type="ECO:0000256" key="4">
    <source>
        <dbReference type="ARBA" id="ARBA00023273"/>
    </source>
</evidence>
<dbReference type="OrthoDB" id="8181742at2759"/>
<gene>
    <name evidence="9" type="primary">FAM166C</name>
</gene>
<evidence type="ECO:0000313" key="9">
    <source>
        <dbReference type="RefSeq" id="XP_033791776.1"/>
    </source>
</evidence>
<dbReference type="PANTHER" id="PTHR34924">
    <property type="entry name" value="UPF0573 PROTEIN C2ORF70"/>
    <property type="match status" value="1"/>
</dbReference>
<evidence type="ECO:0000313" key="8">
    <source>
        <dbReference type="Proteomes" id="UP000515159"/>
    </source>
</evidence>
<dbReference type="InParanoid" id="A0A6P8QZ01"/>
<dbReference type="InterPro" id="IPR052329">
    <property type="entry name" value="CIMIP2C"/>
</dbReference>
<keyword evidence="3" id="KW-0206">Cytoskeleton</keyword>